<accession>A0A0G4GJ86</accession>
<dbReference type="InterPro" id="IPR053143">
    <property type="entry name" value="Arylsulfate_ST"/>
</dbReference>
<dbReference type="Proteomes" id="UP000041254">
    <property type="component" value="Unassembled WGS sequence"/>
</dbReference>
<dbReference type="PANTHER" id="PTHR35340">
    <property type="entry name" value="PQQ ENZYME REPEAT PROTEIN-RELATED"/>
    <property type="match status" value="1"/>
</dbReference>
<dbReference type="OrthoDB" id="5427350at2759"/>
<dbReference type="InterPro" id="IPR011047">
    <property type="entry name" value="Quinoprotein_ADH-like_sf"/>
</dbReference>
<dbReference type="GO" id="GO:0004062">
    <property type="term" value="F:aryl sulfotransferase activity"/>
    <property type="evidence" value="ECO:0007669"/>
    <property type="project" value="InterPro"/>
</dbReference>
<dbReference type="PANTHER" id="PTHR35340:SF5">
    <property type="entry name" value="ASST-DOMAIN-CONTAINING PROTEIN"/>
    <property type="match status" value="1"/>
</dbReference>
<dbReference type="VEuPathDB" id="CryptoDB:Vbra_310"/>
<feature type="signal peptide" evidence="1">
    <location>
        <begin position="1"/>
        <end position="19"/>
    </location>
</feature>
<proteinExistence type="predicted"/>
<organism evidence="2 3">
    <name type="scientific">Vitrella brassicaformis (strain CCMP3155)</name>
    <dbReference type="NCBI Taxonomy" id="1169540"/>
    <lineage>
        <taxon>Eukaryota</taxon>
        <taxon>Sar</taxon>
        <taxon>Alveolata</taxon>
        <taxon>Colpodellida</taxon>
        <taxon>Vitrellaceae</taxon>
        <taxon>Vitrella</taxon>
    </lineage>
</organism>
<dbReference type="Pfam" id="PF05935">
    <property type="entry name" value="Arylsulfotrans"/>
    <property type="match status" value="1"/>
</dbReference>
<dbReference type="PhylomeDB" id="A0A0G4GJ86"/>
<keyword evidence="1" id="KW-0732">Signal</keyword>
<sequence length="692" mass="78846">MRRHFVFCVVALNWSWVSSFTEAEVDDDGALAALEGSGRQFGRQFGPFEYIHPRLDAQLVSPLTTIAVRQGSLIKAESIQGKIKVHGSKSGNVQGEIVLAADGQTVIFRGNKPFKLGESVQVSVLGGLKTAAGFAGGLQWRFTVRESLPFSTDPLSKREKLQEQRRKIRPVGKSYVLDPPSVPDDAKSGMMDDYFIPRGVREGSNHTMMRGTFGFKNGFELMNTFPVAKYLQRNYKTIPPYFPRIRMSVPAKEGVQEGYVFFTNRRGPTNQREFEREHPWLMMLDNEGDIVFFTEVPGMYDSRGNLIVTDAKMLSFDAALFDHRFKKVKTFTEPHGYKKDGHDFKIDKDGGAIMMHEDTQYMRHKGRTVRINAAVFTEQDKYGNPVFEWRMWDYMTVDEMLQFGMLNDQGDVAHPNGISRSPDGNHVYSLRHMGVMKVNRRTGDVMWRLGGHHGFSDFKFVNEPRPFAFQHFAHEIKNGNILMFDNHVNHDGEVARAVEYQLDHKAKTATKVWEYTHGNQIYSLANGSVQRLSNGNTAICWGGMGVGPDMQGDWSAPFYTEVKPNGEVVMEMYFEDGQNSHSAHKYTRDQWWAEPHWPPALVLDSSNKDKIPRIHFSWNGATNVAKWLVYQGENGPPKRLTKTIDRKQFEHFVKVERARQVCEHYQVVAVDSNGKRLKASAVVKSYACKKNQ</sequence>
<reference evidence="2 3" key="1">
    <citation type="submission" date="2014-11" db="EMBL/GenBank/DDBJ databases">
        <authorList>
            <person name="Zhu J."/>
            <person name="Qi W."/>
            <person name="Song R."/>
        </authorList>
    </citation>
    <scope>NUCLEOTIDE SEQUENCE [LARGE SCALE GENOMIC DNA]</scope>
</reference>
<dbReference type="AlphaFoldDB" id="A0A0G4GJ86"/>
<dbReference type="EMBL" id="CDMY01000686">
    <property type="protein sequence ID" value="CEM29881.1"/>
    <property type="molecule type" value="Genomic_DNA"/>
</dbReference>
<keyword evidence="3" id="KW-1185">Reference proteome</keyword>
<evidence type="ECO:0000313" key="3">
    <source>
        <dbReference type="Proteomes" id="UP000041254"/>
    </source>
</evidence>
<name>A0A0G4GJ86_VITBC</name>
<dbReference type="InterPro" id="IPR010262">
    <property type="entry name" value="Arylsulfotransferase_bact"/>
</dbReference>
<protein>
    <submittedName>
        <fullName evidence="2">Uncharacterized protein</fullName>
    </submittedName>
</protein>
<dbReference type="SUPFAM" id="SSF50998">
    <property type="entry name" value="Quinoprotein alcohol dehydrogenase-like"/>
    <property type="match status" value="1"/>
</dbReference>
<feature type="chain" id="PRO_5005190750" evidence="1">
    <location>
        <begin position="20"/>
        <end position="692"/>
    </location>
</feature>
<evidence type="ECO:0000256" key="1">
    <source>
        <dbReference type="SAM" id="SignalP"/>
    </source>
</evidence>
<gene>
    <name evidence="2" type="ORF">Vbra_310</name>
</gene>
<dbReference type="InParanoid" id="A0A0G4GJ86"/>
<evidence type="ECO:0000313" key="2">
    <source>
        <dbReference type="EMBL" id="CEM29881.1"/>
    </source>
</evidence>